<keyword evidence="2" id="KW-1185">Reference proteome</keyword>
<dbReference type="KEGG" id="cwo:Cwoe_4907"/>
<dbReference type="SUPFAM" id="SSF103032">
    <property type="entry name" value="Hypothetical protein YwqG"/>
    <property type="match status" value="1"/>
</dbReference>
<proteinExistence type="predicted"/>
<dbReference type="HOGENOM" id="CLU_418399_0_0_11"/>
<gene>
    <name evidence="1" type="ordered locus">Cwoe_4907</name>
</gene>
<dbReference type="eggNOG" id="COG3878">
    <property type="taxonomic scope" value="Bacteria"/>
</dbReference>
<dbReference type="Gene3D" id="2.30.320.10">
    <property type="entry name" value="YwqG-like"/>
    <property type="match status" value="1"/>
</dbReference>
<reference evidence="1 2" key="1">
    <citation type="journal article" date="2010" name="Stand. Genomic Sci.">
        <title>Complete genome sequence of Conexibacter woesei type strain (ID131577).</title>
        <authorList>
            <person name="Pukall R."/>
            <person name="Lapidus A."/>
            <person name="Glavina Del Rio T."/>
            <person name="Copeland A."/>
            <person name="Tice H."/>
            <person name="Cheng J.-F."/>
            <person name="Lucas S."/>
            <person name="Chen F."/>
            <person name="Nolan M."/>
            <person name="Bruce D."/>
            <person name="Goodwin L."/>
            <person name="Pitluck S."/>
            <person name="Mavromatis K."/>
            <person name="Ivanova N."/>
            <person name="Ovchinnikova G."/>
            <person name="Pati A."/>
            <person name="Chen A."/>
            <person name="Palaniappan K."/>
            <person name="Land M."/>
            <person name="Hauser L."/>
            <person name="Chang Y.-J."/>
            <person name="Jeffries C.D."/>
            <person name="Chain P."/>
            <person name="Meincke L."/>
            <person name="Sims D."/>
            <person name="Brettin T."/>
            <person name="Detter J.C."/>
            <person name="Rohde M."/>
            <person name="Goeker M."/>
            <person name="Bristow J."/>
            <person name="Eisen J.A."/>
            <person name="Markowitz V."/>
            <person name="Kyrpides N.C."/>
            <person name="Klenk H.-P."/>
            <person name="Hugenholtz P."/>
        </authorList>
    </citation>
    <scope>NUCLEOTIDE SEQUENCE [LARGE SCALE GENOMIC DNA]</scope>
    <source>
        <strain evidence="2">DSM 14684 / CIP 108061 / JCM 11494 / NBRC 100937 / ID131577</strain>
    </source>
</reference>
<reference evidence="2" key="2">
    <citation type="submission" date="2010-01" db="EMBL/GenBank/DDBJ databases">
        <title>The complete genome of Conexibacter woesei DSM 14684.</title>
        <authorList>
            <consortium name="US DOE Joint Genome Institute (JGI-PGF)"/>
            <person name="Lucas S."/>
            <person name="Copeland A."/>
            <person name="Lapidus A."/>
            <person name="Glavina del Rio T."/>
            <person name="Dalin E."/>
            <person name="Tice H."/>
            <person name="Bruce D."/>
            <person name="Goodwin L."/>
            <person name="Pitluck S."/>
            <person name="Kyrpides N."/>
            <person name="Mavromatis K."/>
            <person name="Ivanova N."/>
            <person name="Mikhailova N."/>
            <person name="Chertkov O."/>
            <person name="Brettin T."/>
            <person name="Detter J.C."/>
            <person name="Han C."/>
            <person name="Larimer F."/>
            <person name="Land M."/>
            <person name="Hauser L."/>
            <person name="Markowitz V."/>
            <person name="Cheng J.-F."/>
            <person name="Hugenholtz P."/>
            <person name="Woyke T."/>
            <person name="Wu D."/>
            <person name="Pukall R."/>
            <person name="Steenblock K."/>
            <person name="Schneider S."/>
            <person name="Klenk H.-P."/>
            <person name="Eisen J.A."/>
        </authorList>
    </citation>
    <scope>NUCLEOTIDE SEQUENCE [LARGE SCALE GENOMIC DNA]</scope>
    <source>
        <strain evidence="2">DSM 14684 / CIP 108061 / JCM 11494 / NBRC 100937 / ID131577</strain>
    </source>
</reference>
<dbReference type="InterPro" id="IPR015315">
    <property type="entry name" value="DUF1963"/>
</dbReference>
<evidence type="ECO:0008006" key="3">
    <source>
        <dbReference type="Google" id="ProtNLM"/>
    </source>
</evidence>
<dbReference type="STRING" id="469383.Cwoe_4907"/>
<sequence length="655" mass="70151">MRWRRVPHGVRLHRPDPWASERHGQDGALEELADDDATASLVVGCDDRGRTVVVEAQGRHEGVREVWFHGDGWSDGVGPDEAVRVLRDPAGRVVASVGLADDAPFAERWTWEDGVTRRADEASLRDALLLQARVAAFDDDGRLATLRWGSVSVAREHADEAAALLAGLDRAGDVVAEEITFDARLHRREPRLRCRDALVGLLAPAIERAVVEAVAGCDVPEPFAVELRRGDEHVVPLVRIGSAAFRDRARSTVAARHAALKLLADAQPPDGQTVSLVDLLDGEALRACRELDWALGDELQRQVGFDVSPEALGLDDDYRGGARGRAGDALDALGDELARRLNERAWKGTADPFLVLVHLGGPGRPVRPFVRAAQAVGKRRVRAFRDSIATRPPPAVEVPAAAYHDRDALQRFLAASGLAADAARLAHDVALVGLRLDAADGAEVRSRLGGPGLLAPGVDWPHAEGGRPHTFLAGIDLAELPATDELPGEGWMLVFADIDDGGEANGLVDESDNAPGAEIHVAYLEPGVAPVAATPPSRLAVVLRERRVRAVAQLTLPTSWQVGVLLGLGPVELAAYYGAVERSVGPQHGCHWILGWETGVQGYLPDDDSILLLHLADDGGLDFNFMDAGSIQFRIPHTALAAGDWSAVFAYADSC</sequence>
<accession>D3FC24</accession>
<evidence type="ECO:0000313" key="1">
    <source>
        <dbReference type="EMBL" id="ADB53319.1"/>
    </source>
</evidence>
<dbReference type="InterPro" id="IPR035948">
    <property type="entry name" value="YwqG-like_sf"/>
</dbReference>
<dbReference type="Pfam" id="PF09234">
    <property type="entry name" value="DUF1963"/>
    <property type="match status" value="1"/>
</dbReference>
<organism evidence="1 2">
    <name type="scientific">Conexibacter woesei (strain DSM 14684 / CCUG 47730 / CIP 108061 / JCM 11494 / NBRC 100937 / ID131577)</name>
    <dbReference type="NCBI Taxonomy" id="469383"/>
    <lineage>
        <taxon>Bacteria</taxon>
        <taxon>Bacillati</taxon>
        <taxon>Actinomycetota</taxon>
        <taxon>Thermoleophilia</taxon>
        <taxon>Solirubrobacterales</taxon>
        <taxon>Conexibacteraceae</taxon>
        <taxon>Conexibacter</taxon>
    </lineage>
</organism>
<protein>
    <recommendedName>
        <fullName evidence="3">DUF1963 domain-containing protein</fullName>
    </recommendedName>
</protein>
<evidence type="ECO:0000313" key="2">
    <source>
        <dbReference type="Proteomes" id="UP000008229"/>
    </source>
</evidence>
<name>D3FC24_CONWI</name>
<dbReference type="EMBL" id="CP001854">
    <property type="protein sequence ID" value="ADB53319.1"/>
    <property type="molecule type" value="Genomic_DNA"/>
</dbReference>
<dbReference type="Proteomes" id="UP000008229">
    <property type="component" value="Chromosome"/>
</dbReference>
<dbReference type="AlphaFoldDB" id="D3FC24"/>